<dbReference type="InterPro" id="IPR050288">
    <property type="entry name" value="Cellulose_deg_GH3"/>
</dbReference>
<dbReference type="Proteomes" id="UP001501196">
    <property type="component" value="Unassembled WGS sequence"/>
</dbReference>
<organism evidence="4 5">
    <name type="scientific">Agromyces tropicus</name>
    <dbReference type="NCBI Taxonomy" id="555371"/>
    <lineage>
        <taxon>Bacteria</taxon>
        <taxon>Bacillati</taxon>
        <taxon>Actinomycetota</taxon>
        <taxon>Actinomycetes</taxon>
        <taxon>Micrococcales</taxon>
        <taxon>Microbacteriaceae</taxon>
        <taxon>Agromyces</taxon>
    </lineage>
</organism>
<dbReference type="PANTHER" id="PTHR42715">
    <property type="entry name" value="BETA-GLUCOSIDASE"/>
    <property type="match status" value="1"/>
</dbReference>
<evidence type="ECO:0000256" key="2">
    <source>
        <dbReference type="ARBA" id="ARBA00022801"/>
    </source>
</evidence>
<dbReference type="PRINTS" id="PR00133">
    <property type="entry name" value="GLHYDRLASE3"/>
</dbReference>
<dbReference type="Pfam" id="PF14310">
    <property type="entry name" value="Fn3-like"/>
    <property type="match status" value="1"/>
</dbReference>
<comment type="similarity">
    <text evidence="1">Belongs to the glycosyl hydrolase 3 family.</text>
</comment>
<dbReference type="Pfam" id="PF01915">
    <property type="entry name" value="Glyco_hydro_3_C"/>
    <property type="match status" value="1"/>
</dbReference>
<accession>A0ABN2UFR7</accession>
<dbReference type="Gene3D" id="2.60.40.10">
    <property type="entry name" value="Immunoglobulins"/>
    <property type="match status" value="1"/>
</dbReference>
<dbReference type="Gene3D" id="3.40.50.1700">
    <property type="entry name" value="Glycoside hydrolase family 3 C-terminal domain"/>
    <property type="match status" value="1"/>
</dbReference>
<dbReference type="InterPro" id="IPR017853">
    <property type="entry name" value="GH"/>
</dbReference>
<evidence type="ECO:0000259" key="3">
    <source>
        <dbReference type="SMART" id="SM01217"/>
    </source>
</evidence>
<dbReference type="InterPro" id="IPR002772">
    <property type="entry name" value="Glyco_hydro_3_C"/>
</dbReference>
<feature type="domain" description="Fibronectin type III-like" evidence="3">
    <location>
        <begin position="733"/>
        <end position="801"/>
    </location>
</feature>
<evidence type="ECO:0000313" key="5">
    <source>
        <dbReference type="Proteomes" id="UP001501196"/>
    </source>
</evidence>
<keyword evidence="5" id="KW-1185">Reference proteome</keyword>
<dbReference type="InterPro" id="IPR036881">
    <property type="entry name" value="Glyco_hydro_3_C_sf"/>
</dbReference>
<dbReference type="InterPro" id="IPR001764">
    <property type="entry name" value="Glyco_hydro_3_N"/>
</dbReference>
<dbReference type="Pfam" id="PF00933">
    <property type="entry name" value="Glyco_hydro_3"/>
    <property type="match status" value="1"/>
</dbReference>
<reference evidence="4 5" key="1">
    <citation type="journal article" date="2019" name="Int. J. Syst. Evol. Microbiol.">
        <title>The Global Catalogue of Microorganisms (GCM) 10K type strain sequencing project: providing services to taxonomists for standard genome sequencing and annotation.</title>
        <authorList>
            <consortium name="The Broad Institute Genomics Platform"/>
            <consortium name="The Broad Institute Genome Sequencing Center for Infectious Disease"/>
            <person name="Wu L."/>
            <person name="Ma J."/>
        </authorList>
    </citation>
    <scope>NUCLEOTIDE SEQUENCE [LARGE SCALE GENOMIC DNA]</scope>
    <source>
        <strain evidence="4 5">JCM 15672</strain>
    </source>
</reference>
<dbReference type="InterPro" id="IPR013783">
    <property type="entry name" value="Ig-like_fold"/>
</dbReference>
<evidence type="ECO:0000313" key="4">
    <source>
        <dbReference type="EMBL" id="GAA2036690.1"/>
    </source>
</evidence>
<dbReference type="SMART" id="SM01217">
    <property type="entry name" value="Fn3_like"/>
    <property type="match status" value="1"/>
</dbReference>
<evidence type="ECO:0000256" key="1">
    <source>
        <dbReference type="ARBA" id="ARBA00005336"/>
    </source>
</evidence>
<dbReference type="SUPFAM" id="SSF51445">
    <property type="entry name" value="(Trans)glycosidases"/>
    <property type="match status" value="1"/>
</dbReference>
<sequence>MDDEIRRHLRALRASLTLEEKVALLTGRDSWSTTPLPSIGLRSMVLSDGPAGIRGPLWDERSPSVNFPSPTAVAASWDPAMVERVGAGLGSEAVRKGVDVVLAPTINIQRTPYGGRHFEAFSEDPLLTSVLATSYVRGIQSFGAGATVKHYVANDSETDRFTVDVRVSDRALREVYLRAFEGPVVDGGSWLVMSAYNSINGRTASENDLLSVPLNDEWEFDGVVVSDWTAVRSLESARHPQDLVMPGPNGPWGDELVRAVEDGRIPVEHVDRKVDRILTLAARVGALDDVPARRRVATVEPHAVRDTARAASIAGTVLLQNDGLLPLAGARSIALIGEGARFARTQGGGSATVVPGSVSAPLEAIGTRWPDAAVSWSLGAVVQRGVADLPAGDVTTAEGLPGMTVRYFDAEGTLILEERRVASRIVGFDPESPVVTAAAVEMSFRWRNGSDGNVARLGVVGLADYVVAADGVEVAAGSLRTGPDDDPAAAVLHPPAEVVDVPAPSEVTPVTVTFHPVPGAMPDALALGVGIPPTTRDADELIAEAAAAAAGAEIAVVVVSTSAEVESEGFDRSSLDLPGRQDDLVRAVAAANPRTVVVVNAGAPVVLPWRDEVPAILVSWFPGQEFGDALADVLSGAGEPGGRLPVTWPDTEADVPVSRTRPTDGVLDYAEGVHVGSRAWLRAGVVPAYPFGHGLGYTTWTIDEASASSTVRVGADATVALRLTNRGDRTGKTVAQVYLERVSPSVVDRPVRWLVGFASATAAAGETVAVEVPIEARAFMHWDDEWRTESGSYALRAGFSVTDLPVTLDITVEASEPVATRSTSSASAGS</sequence>
<dbReference type="GO" id="GO:0016787">
    <property type="term" value="F:hydrolase activity"/>
    <property type="evidence" value="ECO:0007669"/>
    <property type="project" value="UniProtKB-KW"/>
</dbReference>
<keyword evidence="2 4" id="KW-0378">Hydrolase</keyword>
<dbReference type="SUPFAM" id="SSF52279">
    <property type="entry name" value="Beta-D-glucan exohydrolase, C-terminal domain"/>
    <property type="match status" value="1"/>
</dbReference>
<gene>
    <name evidence="4" type="ORF">GCM10009819_21660</name>
</gene>
<protein>
    <submittedName>
        <fullName evidence="4">Glycoside hydrolase family 3 C-terminal domain-containing protein</fullName>
    </submittedName>
</protein>
<dbReference type="Gene3D" id="3.20.20.300">
    <property type="entry name" value="Glycoside hydrolase, family 3, N-terminal domain"/>
    <property type="match status" value="1"/>
</dbReference>
<proteinExistence type="inferred from homology"/>
<dbReference type="Gene3D" id="2.60.120.260">
    <property type="entry name" value="Galactose-binding domain-like"/>
    <property type="match status" value="1"/>
</dbReference>
<dbReference type="RefSeq" id="WP_344373148.1">
    <property type="nucleotide sequence ID" value="NZ_BAAAPW010000002.1"/>
</dbReference>
<name>A0ABN2UFR7_9MICO</name>
<dbReference type="EMBL" id="BAAAPW010000002">
    <property type="protein sequence ID" value="GAA2036690.1"/>
    <property type="molecule type" value="Genomic_DNA"/>
</dbReference>
<dbReference type="InterPro" id="IPR036962">
    <property type="entry name" value="Glyco_hydro_3_N_sf"/>
</dbReference>
<comment type="caution">
    <text evidence="4">The sequence shown here is derived from an EMBL/GenBank/DDBJ whole genome shotgun (WGS) entry which is preliminary data.</text>
</comment>
<dbReference type="InterPro" id="IPR026891">
    <property type="entry name" value="Fn3-like"/>
</dbReference>
<dbReference type="PANTHER" id="PTHR42715:SF10">
    <property type="entry name" value="BETA-GLUCOSIDASE"/>
    <property type="match status" value="1"/>
</dbReference>